<dbReference type="EMBL" id="FORM01000001">
    <property type="protein sequence ID" value="SFI48489.1"/>
    <property type="molecule type" value="Genomic_DNA"/>
</dbReference>
<evidence type="ECO:0000313" key="3">
    <source>
        <dbReference type="Proteomes" id="UP000199559"/>
    </source>
</evidence>
<sequence>MRKSILLLTGIVSLFSFQAISQQVVLIPERTFSRDMGMNTAEREENPNIEGSKYIYENYQQAKLSTHPNILFNVRYNAYNDDIEVQGANNTSYALNKYGGTIIVTMLTGENYINSKYVDDKENIKTGFFEVLNTSGDFFLLKKQTVFVKEKEIAKTTYHKDKPAKYVKSSDEYYVKVNDLTANKIPKKNKEFANLFPQEKEAILSFIKSEKIKLKKEEDLIKVFKHIEKLRKDSK</sequence>
<organism evidence="2 3">
    <name type="scientific">Olleya namhaensis</name>
    <dbReference type="NCBI Taxonomy" id="1144750"/>
    <lineage>
        <taxon>Bacteria</taxon>
        <taxon>Pseudomonadati</taxon>
        <taxon>Bacteroidota</taxon>
        <taxon>Flavobacteriia</taxon>
        <taxon>Flavobacteriales</taxon>
        <taxon>Flavobacteriaceae</taxon>
    </lineage>
</organism>
<proteinExistence type="predicted"/>
<evidence type="ECO:0000313" key="2">
    <source>
        <dbReference type="EMBL" id="SFI48489.1"/>
    </source>
</evidence>
<dbReference type="AlphaFoldDB" id="A0A1I3IKU5"/>
<feature type="chain" id="PRO_5011572421" evidence="1">
    <location>
        <begin position="22"/>
        <end position="235"/>
    </location>
</feature>
<name>A0A1I3IKU5_9FLAO</name>
<accession>A0A1I3IKU5</accession>
<keyword evidence="1" id="KW-0732">Signal</keyword>
<dbReference type="Proteomes" id="UP000199559">
    <property type="component" value="Unassembled WGS sequence"/>
</dbReference>
<keyword evidence="3" id="KW-1185">Reference proteome</keyword>
<dbReference type="STRING" id="1144750.SAMN05443431_1013"/>
<gene>
    <name evidence="2" type="ORF">SAMN05443431_1013</name>
</gene>
<dbReference type="RefSeq" id="WP_090836342.1">
    <property type="nucleotide sequence ID" value="NZ_FORM01000001.1"/>
</dbReference>
<evidence type="ECO:0000256" key="1">
    <source>
        <dbReference type="SAM" id="SignalP"/>
    </source>
</evidence>
<protein>
    <submittedName>
        <fullName evidence="2">Uncharacterized protein</fullName>
    </submittedName>
</protein>
<reference evidence="3" key="1">
    <citation type="submission" date="2016-10" db="EMBL/GenBank/DDBJ databases">
        <authorList>
            <person name="Varghese N."/>
            <person name="Submissions S."/>
        </authorList>
    </citation>
    <scope>NUCLEOTIDE SEQUENCE [LARGE SCALE GENOMIC DNA]</scope>
    <source>
        <strain evidence="3">DSM 28881</strain>
    </source>
</reference>
<feature type="signal peptide" evidence="1">
    <location>
        <begin position="1"/>
        <end position="21"/>
    </location>
</feature>